<organism evidence="1">
    <name type="scientific">Arundo donax</name>
    <name type="common">Giant reed</name>
    <name type="synonym">Donax arundinaceus</name>
    <dbReference type="NCBI Taxonomy" id="35708"/>
    <lineage>
        <taxon>Eukaryota</taxon>
        <taxon>Viridiplantae</taxon>
        <taxon>Streptophyta</taxon>
        <taxon>Embryophyta</taxon>
        <taxon>Tracheophyta</taxon>
        <taxon>Spermatophyta</taxon>
        <taxon>Magnoliopsida</taxon>
        <taxon>Liliopsida</taxon>
        <taxon>Poales</taxon>
        <taxon>Poaceae</taxon>
        <taxon>PACMAD clade</taxon>
        <taxon>Arundinoideae</taxon>
        <taxon>Arundineae</taxon>
        <taxon>Arundo</taxon>
    </lineage>
</organism>
<reference evidence="1" key="2">
    <citation type="journal article" date="2015" name="Data Brief">
        <title>Shoot transcriptome of the giant reed, Arundo donax.</title>
        <authorList>
            <person name="Barrero R.A."/>
            <person name="Guerrero F.D."/>
            <person name="Moolhuijzen P."/>
            <person name="Goolsby J.A."/>
            <person name="Tidwell J."/>
            <person name="Bellgard S.E."/>
            <person name="Bellgard M.I."/>
        </authorList>
    </citation>
    <scope>NUCLEOTIDE SEQUENCE</scope>
    <source>
        <tissue evidence="1">Shoot tissue taken approximately 20 cm above the soil surface</tissue>
    </source>
</reference>
<sequence length="39" mass="4336">MVAIVQFCSPTPAIEASKQPLEPIMAPLEQMVINLRKQI</sequence>
<dbReference type="AlphaFoldDB" id="A0A0A9QMG4"/>
<proteinExistence type="predicted"/>
<reference evidence="1" key="1">
    <citation type="submission" date="2014-09" db="EMBL/GenBank/DDBJ databases">
        <authorList>
            <person name="Magalhaes I.L.F."/>
            <person name="Oliveira U."/>
            <person name="Santos F.R."/>
            <person name="Vidigal T.H.D.A."/>
            <person name="Brescovit A.D."/>
            <person name="Santos A.J."/>
        </authorList>
    </citation>
    <scope>NUCLEOTIDE SEQUENCE</scope>
    <source>
        <tissue evidence="1">Shoot tissue taken approximately 20 cm above the soil surface</tissue>
    </source>
</reference>
<accession>A0A0A9QMG4</accession>
<dbReference type="EMBL" id="GBRH01207700">
    <property type="protein sequence ID" value="JAD90195.1"/>
    <property type="molecule type" value="Transcribed_RNA"/>
</dbReference>
<protein>
    <submittedName>
        <fullName evidence="1">Uncharacterized protein</fullName>
    </submittedName>
</protein>
<name>A0A0A9QMG4_ARUDO</name>
<evidence type="ECO:0000313" key="1">
    <source>
        <dbReference type="EMBL" id="JAD90195.1"/>
    </source>
</evidence>